<dbReference type="InterPro" id="IPR018060">
    <property type="entry name" value="HTH_AraC"/>
</dbReference>
<evidence type="ECO:0000256" key="7">
    <source>
        <dbReference type="ARBA" id="ARBA00023163"/>
    </source>
</evidence>
<protein>
    <submittedName>
        <fullName evidence="12">Helix-turn-helix domain-containing protein</fullName>
    </submittedName>
</protein>
<feature type="coiled-coil region" evidence="8">
    <location>
        <begin position="485"/>
        <end position="512"/>
    </location>
</feature>
<feature type="domain" description="Fe/B12 periplasmic-binding" evidence="11">
    <location>
        <begin position="385"/>
        <end position="644"/>
    </location>
</feature>
<feature type="compositionally biased region" description="Low complexity" evidence="9">
    <location>
        <begin position="206"/>
        <end position="215"/>
    </location>
</feature>
<dbReference type="InterPro" id="IPR002491">
    <property type="entry name" value="ABC_transptr_periplasmic_BD"/>
</dbReference>
<comment type="similarity">
    <text evidence="2">Belongs to the bacterial solute-binding protein 8 family.</text>
</comment>
<dbReference type="PANTHER" id="PTHR30532:SF1">
    <property type="entry name" value="IRON(3+)-HYDROXAMATE-BINDING PROTEIN FHUD"/>
    <property type="match status" value="1"/>
</dbReference>
<dbReference type="GO" id="GO:1901678">
    <property type="term" value="P:iron coordination entity transport"/>
    <property type="evidence" value="ECO:0007669"/>
    <property type="project" value="UniProtKB-ARBA"/>
</dbReference>
<dbReference type="EMBL" id="JACXIZ010000012">
    <property type="protein sequence ID" value="MBD2844859.1"/>
    <property type="molecule type" value="Genomic_DNA"/>
</dbReference>
<dbReference type="SUPFAM" id="SSF46689">
    <property type="entry name" value="Homeodomain-like"/>
    <property type="match status" value="2"/>
</dbReference>
<dbReference type="PANTHER" id="PTHR30532">
    <property type="entry name" value="IRON III DICITRATE-BINDING PERIPLASMIC PROTEIN"/>
    <property type="match status" value="1"/>
</dbReference>
<evidence type="ECO:0000313" key="13">
    <source>
        <dbReference type="Proteomes" id="UP000621560"/>
    </source>
</evidence>
<dbReference type="Gene3D" id="3.40.50.1980">
    <property type="entry name" value="Nitrogenase molybdenum iron protein domain"/>
    <property type="match status" value="2"/>
</dbReference>
<evidence type="ECO:0000259" key="11">
    <source>
        <dbReference type="PROSITE" id="PS50983"/>
    </source>
</evidence>
<evidence type="ECO:0000259" key="10">
    <source>
        <dbReference type="PROSITE" id="PS01124"/>
    </source>
</evidence>
<evidence type="ECO:0000256" key="6">
    <source>
        <dbReference type="ARBA" id="ARBA00023125"/>
    </source>
</evidence>
<keyword evidence="4" id="KW-0732">Signal</keyword>
<name>A0A927GQT4_9BACL</name>
<keyword evidence="7" id="KW-0804">Transcription</keyword>
<dbReference type="PROSITE" id="PS00041">
    <property type="entry name" value="HTH_ARAC_FAMILY_1"/>
    <property type="match status" value="1"/>
</dbReference>
<evidence type="ECO:0000256" key="5">
    <source>
        <dbReference type="ARBA" id="ARBA00023015"/>
    </source>
</evidence>
<dbReference type="Proteomes" id="UP000621560">
    <property type="component" value="Unassembled WGS sequence"/>
</dbReference>
<comment type="subcellular location">
    <subcellularLocation>
        <location evidence="1">Cell envelope</location>
    </subcellularLocation>
</comment>
<keyword evidence="8" id="KW-0175">Coiled coil</keyword>
<dbReference type="PRINTS" id="PR00032">
    <property type="entry name" value="HTHARAC"/>
</dbReference>
<dbReference type="Gene3D" id="1.10.10.60">
    <property type="entry name" value="Homeodomain-like"/>
    <property type="match status" value="2"/>
</dbReference>
<dbReference type="AlphaFoldDB" id="A0A927GQT4"/>
<organism evidence="12 13">
    <name type="scientific">Paenibacillus sabuli</name>
    <dbReference type="NCBI Taxonomy" id="2772509"/>
    <lineage>
        <taxon>Bacteria</taxon>
        <taxon>Bacillati</taxon>
        <taxon>Bacillota</taxon>
        <taxon>Bacilli</taxon>
        <taxon>Bacillales</taxon>
        <taxon>Paenibacillaceae</taxon>
        <taxon>Paenibacillus</taxon>
    </lineage>
</organism>
<evidence type="ECO:0000256" key="2">
    <source>
        <dbReference type="ARBA" id="ARBA00008814"/>
    </source>
</evidence>
<sequence>MMNIEEQLRHWNAATVHITGIERLALDTHGPPQTYRLASSAFLYITHGSARLDLDAAAACGGAGLDLNAAAPHRLVRGYACHAGQGAVLTVADVTEPLHGYLLHYQADTGPPLGEEAQHALAHTEAFAQSYGVQTVRAAALDRLLAQLETTWARAGSLAQLQTKALFYQFVCELMTQLHEALPAPQTTQTWQAAPILRPMQLPPTSALTPAQQSQPPAPTPDLVRQAARYMDEHYAEPITAEALAARLNCSPRTLQRLFGKRLALGPIDYLMQLRIDRAKTLLQSTRAPLKAIAEAVGYADSYYFSRLFKRYAGVSPSEYRTAMEQARAAEEGACPDPSIRCAAEDADSRGGAQATDPLQAAVRRALPTVVHLRGELSLHRRPRRIAVLDPQFLDHLLALDTPPAGSVTVPGDGGFPTCMTASPAGAIEPLGTLASPRLDALCELAPDLIICTELQAPLYPSLATIAPTAMLPRNRDWRETLRTLGRITDRRQEAERILQRYRHKTSELRSRLSERLHAQSVTMIRPRHNAIRLHTSAHRTASILYKDLGLRPPEQAMYRKRTSSAIALDTLPELDTDHYFVLTDDTCPRWTRDLQHSAVWRNLRAVREQHIYPASSSLWIAYYGPIAMNQVVDQVAAAFLKAR</sequence>
<evidence type="ECO:0000256" key="1">
    <source>
        <dbReference type="ARBA" id="ARBA00004196"/>
    </source>
</evidence>
<keyword evidence="5" id="KW-0805">Transcription regulation</keyword>
<dbReference type="PROSITE" id="PS01124">
    <property type="entry name" value="HTH_ARAC_FAMILY_2"/>
    <property type="match status" value="1"/>
</dbReference>
<gene>
    <name evidence="12" type="ORF">IDH44_06615</name>
</gene>
<dbReference type="Pfam" id="PF01497">
    <property type="entry name" value="Peripla_BP_2"/>
    <property type="match status" value="1"/>
</dbReference>
<dbReference type="PROSITE" id="PS50983">
    <property type="entry name" value="FE_B12_PBP"/>
    <property type="match status" value="1"/>
</dbReference>
<dbReference type="GO" id="GO:0003700">
    <property type="term" value="F:DNA-binding transcription factor activity"/>
    <property type="evidence" value="ECO:0007669"/>
    <property type="project" value="InterPro"/>
</dbReference>
<dbReference type="SMART" id="SM00342">
    <property type="entry name" value="HTH_ARAC"/>
    <property type="match status" value="1"/>
</dbReference>
<dbReference type="InterPro" id="IPR018062">
    <property type="entry name" value="HTH_AraC-typ_CS"/>
</dbReference>
<proteinExistence type="inferred from homology"/>
<feature type="region of interest" description="Disordered" evidence="9">
    <location>
        <begin position="202"/>
        <end position="221"/>
    </location>
</feature>
<keyword evidence="6" id="KW-0238">DNA-binding</keyword>
<evidence type="ECO:0000256" key="4">
    <source>
        <dbReference type="ARBA" id="ARBA00022729"/>
    </source>
</evidence>
<evidence type="ECO:0000256" key="8">
    <source>
        <dbReference type="SAM" id="Coils"/>
    </source>
</evidence>
<dbReference type="Pfam" id="PF12833">
    <property type="entry name" value="HTH_18"/>
    <property type="match status" value="1"/>
</dbReference>
<comment type="caution">
    <text evidence="12">The sequence shown here is derived from an EMBL/GenBank/DDBJ whole genome shotgun (WGS) entry which is preliminary data.</text>
</comment>
<evidence type="ECO:0000256" key="9">
    <source>
        <dbReference type="SAM" id="MobiDB-lite"/>
    </source>
</evidence>
<dbReference type="InterPro" id="IPR051313">
    <property type="entry name" value="Bact_iron-sidero_bind"/>
</dbReference>
<accession>A0A927GQT4</accession>
<keyword evidence="3" id="KW-0813">Transport</keyword>
<dbReference type="GO" id="GO:0030288">
    <property type="term" value="C:outer membrane-bounded periplasmic space"/>
    <property type="evidence" value="ECO:0007669"/>
    <property type="project" value="TreeGrafter"/>
</dbReference>
<dbReference type="RefSeq" id="WP_190915904.1">
    <property type="nucleotide sequence ID" value="NZ_JACXIZ010000012.1"/>
</dbReference>
<keyword evidence="13" id="KW-1185">Reference proteome</keyword>
<dbReference type="SUPFAM" id="SSF53807">
    <property type="entry name" value="Helical backbone' metal receptor"/>
    <property type="match status" value="1"/>
</dbReference>
<reference evidence="12" key="1">
    <citation type="submission" date="2020-09" db="EMBL/GenBank/DDBJ databases">
        <title>A novel bacterium of genus Paenibacillus, isolated from South China Sea.</title>
        <authorList>
            <person name="Huang H."/>
            <person name="Mo K."/>
            <person name="Hu Y."/>
        </authorList>
    </citation>
    <scope>NUCLEOTIDE SEQUENCE</scope>
    <source>
        <strain evidence="12">IB182496</strain>
    </source>
</reference>
<evidence type="ECO:0000256" key="3">
    <source>
        <dbReference type="ARBA" id="ARBA00022448"/>
    </source>
</evidence>
<dbReference type="InterPro" id="IPR009057">
    <property type="entry name" value="Homeodomain-like_sf"/>
</dbReference>
<feature type="domain" description="HTH araC/xylS-type" evidence="10">
    <location>
        <begin position="225"/>
        <end position="323"/>
    </location>
</feature>
<evidence type="ECO:0000313" key="12">
    <source>
        <dbReference type="EMBL" id="MBD2844859.1"/>
    </source>
</evidence>
<dbReference type="GO" id="GO:0043565">
    <property type="term" value="F:sequence-specific DNA binding"/>
    <property type="evidence" value="ECO:0007669"/>
    <property type="project" value="InterPro"/>
</dbReference>
<dbReference type="InterPro" id="IPR020449">
    <property type="entry name" value="Tscrpt_reg_AraC-type_HTH"/>
</dbReference>